<keyword evidence="1" id="KW-0472">Membrane</keyword>
<dbReference type="EMBL" id="CP019082">
    <property type="protein sequence ID" value="APW61449.1"/>
    <property type="molecule type" value="Genomic_DNA"/>
</dbReference>
<keyword evidence="1" id="KW-1133">Transmembrane helix</keyword>
<evidence type="ECO:0000313" key="2">
    <source>
        <dbReference type="EMBL" id="APW61449.1"/>
    </source>
</evidence>
<dbReference type="OrthoDB" id="283683at2"/>
<evidence type="ECO:0000313" key="3">
    <source>
        <dbReference type="Proteomes" id="UP000186309"/>
    </source>
</evidence>
<proteinExistence type="predicted"/>
<accession>A0A1U7CRC6</accession>
<keyword evidence="1" id="KW-0812">Transmembrane</keyword>
<dbReference type="STRING" id="1387353.BSF38_02963"/>
<dbReference type="Proteomes" id="UP000186309">
    <property type="component" value="Chromosome"/>
</dbReference>
<name>A0A1U7CRC6_9BACT</name>
<keyword evidence="3" id="KW-1185">Reference proteome</keyword>
<dbReference type="RefSeq" id="WP_076346807.1">
    <property type="nucleotide sequence ID" value="NZ_CP019082.1"/>
</dbReference>
<dbReference type="KEGG" id="pbor:BSF38_02963"/>
<evidence type="ECO:0000256" key="1">
    <source>
        <dbReference type="SAM" id="Phobius"/>
    </source>
</evidence>
<organism evidence="2 3">
    <name type="scientific">Paludisphaera borealis</name>
    <dbReference type="NCBI Taxonomy" id="1387353"/>
    <lineage>
        <taxon>Bacteria</taxon>
        <taxon>Pseudomonadati</taxon>
        <taxon>Planctomycetota</taxon>
        <taxon>Planctomycetia</taxon>
        <taxon>Isosphaerales</taxon>
        <taxon>Isosphaeraceae</taxon>
        <taxon>Paludisphaera</taxon>
    </lineage>
</organism>
<dbReference type="AlphaFoldDB" id="A0A1U7CRC6"/>
<reference evidence="3" key="1">
    <citation type="submission" date="2016-12" db="EMBL/GenBank/DDBJ databases">
        <title>Comparative genomics of four Isosphaeraceae planctomycetes: a common pool of plasmids and glycoside hydrolase genes.</title>
        <authorList>
            <person name="Ivanova A."/>
        </authorList>
    </citation>
    <scope>NUCLEOTIDE SEQUENCE [LARGE SCALE GENOMIC DNA]</scope>
    <source>
        <strain evidence="3">PX4</strain>
    </source>
</reference>
<feature type="transmembrane region" description="Helical" evidence="1">
    <location>
        <begin position="12"/>
        <end position="30"/>
    </location>
</feature>
<protein>
    <submittedName>
        <fullName evidence="2">Uncharacterized protein</fullName>
    </submittedName>
</protein>
<gene>
    <name evidence="2" type="ORF">BSF38_02963</name>
</gene>
<sequence length="182" mass="19816">MPTPSRRDYTLWVQIALVVLGVSVSGLIVAQRLRAQRASSAPVSAPVEPPSPAPPLGAARQVTVFAIRAVPGESAIDPRLSSVKAQLRKVLPDHGFELLEVQTGRLDPGEFLKCDLGRGWLAKTTLEPPSADDFGRVRLRCELIDGDKPRFSTLVDAPENQLFFYERALRDGMHVLIGVGAR</sequence>